<feature type="compositionally biased region" description="Basic and acidic residues" evidence="1">
    <location>
        <begin position="13"/>
        <end position="34"/>
    </location>
</feature>
<accession>A0AAV7SY22</accession>
<dbReference type="AlphaFoldDB" id="A0AAV7SY22"/>
<keyword evidence="3" id="KW-1185">Reference proteome</keyword>
<dbReference type="Proteomes" id="UP001066276">
    <property type="component" value="Chromosome 4_1"/>
</dbReference>
<comment type="caution">
    <text evidence="2">The sequence shown here is derived from an EMBL/GenBank/DDBJ whole genome shotgun (WGS) entry which is preliminary data.</text>
</comment>
<name>A0AAV7SY22_PLEWA</name>
<dbReference type="EMBL" id="JANPWB010000007">
    <property type="protein sequence ID" value="KAJ1168788.1"/>
    <property type="molecule type" value="Genomic_DNA"/>
</dbReference>
<evidence type="ECO:0000256" key="1">
    <source>
        <dbReference type="SAM" id="MobiDB-lite"/>
    </source>
</evidence>
<evidence type="ECO:0000313" key="3">
    <source>
        <dbReference type="Proteomes" id="UP001066276"/>
    </source>
</evidence>
<protein>
    <submittedName>
        <fullName evidence="2">Uncharacterized protein</fullName>
    </submittedName>
</protein>
<feature type="compositionally biased region" description="Basic and acidic residues" evidence="1">
    <location>
        <begin position="47"/>
        <end position="60"/>
    </location>
</feature>
<feature type="region of interest" description="Disordered" evidence="1">
    <location>
        <begin position="1"/>
        <end position="84"/>
    </location>
</feature>
<sequence length="84" mass="9828">MTEWDDTRDEEVEARRTVHEEDGSTARENDKEDMQLAVRQGVEESEDQKPPGRQTKDSRHSGAYIPPQHRQIIVEVGRRERGRE</sequence>
<proteinExistence type="predicted"/>
<feature type="compositionally biased region" description="Acidic residues" evidence="1">
    <location>
        <begin position="1"/>
        <end position="12"/>
    </location>
</feature>
<organism evidence="2 3">
    <name type="scientific">Pleurodeles waltl</name>
    <name type="common">Iberian ribbed newt</name>
    <dbReference type="NCBI Taxonomy" id="8319"/>
    <lineage>
        <taxon>Eukaryota</taxon>
        <taxon>Metazoa</taxon>
        <taxon>Chordata</taxon>
        <taxon>Craniata</taxon>
        <taxon>Vertebrata</taxon>
        <taxon>Euteleostomi</taxon>
        <taxon>Amphibia</taxon>
        <taxon>Batrachia</taxon>
        <taxon>Caudata</taxon>
        <taxon>Salamandroidea</taxon>
        <taxon>Salamandridae</taxon>
        <taxon>Pleurodelinae</taxon>
        <taxon>Pleurodeles</taxon>
    </lineage>
</organism>
<reference evidence="2" key="1">
    <citation type="journal article" date="2022" name="bioRxiv">
        <title>Sequencing and chromosome-scale assembly of the giantPleurodeles waltlgenome.</title>
        <authorList>
            <person name="Brown T."/>
            <person name="Elewa A."/>
            <person name="Iarovenko S."/>
            <person name="Subramanian E."/>
            <person name="Araus A.J."/>
            <person name="Petzold A."/>
            <person name="Susuki M."/>
            <person name="Suzuki K.-i.T."/>
            <person name="Hayashi T."/>
            <person name="Toyoda A."/>
            <person name="Oliveira C."/>
            <person name="Osipova E."/>
            <person name="Leigh N.D."/>
            <person name="Simon A."/>
            <person name="Yun M.H."/>
        </authorList>
    </citation>
    <scope>NUCLEOTIDE SEQUENCE</scope>
    <source>
        <strain evidence="2">20211129_DDA</strain>
        <tissue evidence="2">Liver</tissue>
    </source>
</reference>
<gene>
    <name evidence="2" type="ORF">NDU88_000702</name>
</gene>
<evidence type="ECO:0000313" key="2">
    <source>
        <dbReference type="EMBL" id="KAJ1168788.1"/>
    </source>
</evidence>